<feature type="region of interest" description="Disordered" evidence="1">
    <location>
        <begin position="43"/>
        <end position="68"/>
    </location>
</feature>
<proteinExistence type="predicted"/>
<feature type="compositionally biased region" description="Pro residues" evidence="1">
    <location>
        <begin position="51"/>
        <end position="61"/>
    </location>
</feature>
<dbReference type="AlphaFoldDB" id="A0A3B0V104"/>
<name>A0A3B0V104_9ZZZZ</name>
<dbReference type="Gene3D" id="3.40.33.10">
    <property type="entry name" value="CAP"/>
    <property type="match status" value="1"/>
</dbReference>
<dbReference type="InterPro" id="IPR035940">
    <property type="entry name" value="CAP_sf"/>
</dbReference>
<evidence type="ECO:0000313" key="3">
    <source>
        <dbReference type="EMBL" id="VAW34073.1"/>
    </source>
</evidence>
<evidence type="ECO:0000259" key="2">
    <source>
        <dbReference type="Pfam" id="PF00188"/>
    </source>
</evidence>
<accession>A0A3B0V104</accession>
<dbReference type="InterPro" id="IPR014044">
    <property type="entry name" value="CAP_dom"/>
</dbReference>
<reference evidence="3" key="1">
    <citation type="submission" date="2018-06" db="EMBL/GenBank/DDBJ databases">
        <authorList>
            <person name="Zhirakovskaya E."/>
        </authorList>
    </citation>
    <scope>NUCLEOTIDE SEQUENCE</scope>
</reference>
<protein>
    <recommendedName>
        <fullName evidence="2">SCP domain-containing protein</fullName>
    </recommendedName>
</protein>
<evidence type="ECO:0000256" key="1">
    <source>
        <dbReference type="SAM" id="MobiDB-lite"/>
    </source>
</evidence>
<sequence length="215" mass="23035">MRKLKAWTLIGIFLLLTLLIWNQSSQADDLSTDDIPIATALGEPAQGTAVSPPPTITPPTPKNVERPSGSPPLYLPLVIMSLSPEAQEVVDLINVERVAAGCNPLQVNNKLVAAAQGHSEDMALNDFFSHTGSNGSSPGDRIAAEGYSYSTWGENIAAGYATAGAAVNGWVNSPGHLANLLNCNYQETGVGYYFLENDTGSENWFYYWTQVFASP</sequence>
<dbReference type="SUPFAM" id="SSF55797">
    <property type="entry name" value="PR-1-like"/>
    <property type="match status" value="1"/>
</dbReference>
<dbReference type="Pfam" id="PF00188">
    <property type="entry name" value="CAP"/>
    <property type="match status" value="1"/>
</dbReference>
<dbReference type="PANTHER" id="PTHR31157:SF1">
    <property type="entry name" value="SCP DOMAIN-CONTAINING PROTEIN"/>
    <property type="match status" value="1"/>
</dbReference>
<dbReference type="EMBL" id="UOEU01000507">
    <property type="protein sequence ID" value="VAW34073.1"/>
    <property type="molecule type" value="Genomic_DNA"/>
</dbReference>
<dbReference type="CDD" id="cd05379">
    <property type="entry name" value="CAP_bacterial"/>
    <property type="match status" value="1"/>
</dbReference>
<organism evidence="3">
    <name type="scientific">hydrothermal vent metagenome</name>
    <dbReference type="NCBI Taxonomy" id="652676"/>
    <lineage>
        <taxon>unclassified sequences</taxon>
        <taxon>metagenomes</taxon>
        <taxon>ecological metagenomes</taxon>
    </lineage>
</organism>
<feature type="domain" description="SCP" evidence="2">
    <location>
        <begin position="90"/>
        <end position="212"/>
    </location>
</feature>
<gene>
    <name evidence="3" type="ORF">MNBD_CHLOROFLEXI01-3172</name>
</gene>
<dbReference type="PANTHER" id="PTHR31157">
    <property type="entry name" value="SCP DOMAIN-CONTAINING PROTEIN"/>
    <property type="match status" value="1"/>
</dbReference>